<evidence type="ECO:0000313" key="7">
    <source>
        <dbReference type="Proteomes" id="UP000064844"/>
    </source>
</evidence>
<feature type="transmembrane region" description="Helical" evidence="5">
    <location>
        <begin position="363"/>
        <end position="382"/>
    </location>
</feature>
<dbReference type="Proteomes" id="UP000064844">
    <property type="component" value="Chromosome"/>
</dbReference>
<feature type="transmembrane region" description="Helical" evidence="5">
    <location>
        <begin position="240"/>
        <end position="266"/>
    </location>
</feature>
<dbReference type="PATRIC" id="fig|1297617.4.peg.3258"/>
<dbReference type="PANTHER" id="PTHR11785:SF512">
    <property type="entry name" value="SOBREMESA, ISOFORM B"/>
    <property type="match status" value="1"/>
</dbReference>
<keyword evidence="4 5" id="KW-0472">Membrane</keyword>
<dbReference type="RefSeq" id="WP_058118577.1">
    <property type="nucleotide sequence ID" value="NZ_CALICV010000011.1"/>
</dbReference>
<name>A0A0S2W8A7_9FIRM</name>
<feature type="transmembrane region" description="Helical" evidence="5">
    <location>
        <begin position="137"/>
        <end position="155"/>
    </location>
</feature>
<dbReference type="EMBL" id="CP011307">
    <property type="protein sequence ID" value="ALP95561.1"/>
    <property type="molecule type" value="Genomic_DNA"/>
</dbReference>
<reference evidence="6 7" key="1">
    <citation type="journal article" date="2015" name="Nat. Commun.">
        <title>Production of butyrate from lysine and the Amadori product fructoselysine by a human gut commensal.</title>
        <authorList>
            <person name="Bui T.P."/>
            <person name="Ritari J."/>
            <person name="Boeren S."/>
            <person name="de Waard P."/>
            <person name="Plugge C.M."/>
            <person name="de Vos W.M."/>
        </authorList>
    </citation>
    <scope>NUCLEOTIDE SEQUENCE [LARGE SCALE GENOMIC DNA]</scope>
    <source>
        <strain evidence="6 7">AF211</strain>
    </source>
</reference>
<dbReference type="GO" id="GO:0016020">
    <property type="term" value="C:membrane"/>
    <property type="evidence" value="ECO:0007669"/>
    <property type="project" value="UniProtKB-SubCell"/>
</dbReference>
<gene>
    <name evidence="6" type="ORF">IB211_03170</name>
</gene>
<comment type="subcellular location">
    <subcellularLocation>
        <location evidence="1">Membrane</location>
        <topology evidence="1">Multi-pass membrane protein</topology>
    </subcellularLocation>
</comment>
<protein>
    <recommendedName>
        <fullName evidence="8">Amino acid permease</fullName>
    </recommendedName>
</protein>
<evidence type="ECO:0000256" key="1">
    <source>
        <dbReference type="ARBA" id="ARBA00004141"/>
    </source>
</evidence>
<evidence type="ECO:0008006" key="8">
    <source>
        <dbReference type="Google" id="ProtNLM"/>
    </source>
</evidence>
<organism evidence="6 7">
    <name type="scientific">Intestinimonas butyriciproducens</name>
    <dbReference type="NCBI Taxonomy" id="1297617"/>
    <lineage>
        <taxon>Bacteria</taxon>
        <taxon>Bacillati</taxon>
        <taxon>Bacillota</taxon>
        <taxon>Clostridia</taxon>
        <taxon>Eubacteriales</taxon>
        <taxon>Intestinimonas</taxon>
    </lineage>
</organism>
<dbReference type="Gene3D" id="1.20.1740.10">
    <property type="entry name" value="Amino acid/polyamine transporter I"/>
    <property type="match status" value="1"/>
</dbReference>
<keyword evidence="3 5" id="KW-1133">Transmembrane helix</keyword>
<keyword evidence="2 5" id="KW-0812">Transmembrane</keyword>
<evidence type="ECO:0000256" key="3">
    <source>
        <dbReference type="ARBA" id="ARBA00022989"/>
    </source>
</evidence>
<dbReference type="AlphaFoldDB" id="A0A0S2W8A7"/>
<dbReference type="InterPro" id="IPR002293">
    <property type="entry name" value="AA/rel_permease1"/>
</dbReference>
<dbReference type="GO" id="GO:0015179">
    <property type="term" value="F:L-amino acid transmembrane transporter activity"/>
    <property type="evidence" value="ECO:0007669"/>
    <property type="project" value="TreeGrafter"/>
</dbReference>
<feature type="transmembrane region" description="Helical" evidence="5">
    <location>
        <begin position="286"/>
        <end position="312"/>
    </location>
</feature>
<evidence type="ECO:0000313" key="6">
    <source>
        <dbReference type="EMBL" id="ALP95561.1"/>
    </source>
</evidence>
<keyword evidence="7" id="KW-1185">Reference proteome</keyword>
<proteinExistence type="predicted"/>
<feature type="transmembrane region" description="Helical" evidence="5">
    <location>
        <begin position="54"/>
        <end position="76"/>
    </location>
</feature>
<feature type="transmembrane region" description="Helical" evidence="5">
    <location>
        <begin position="402"/>
        <end position="421"/>
    </location>
</feature>
<dbReference type="InterPro" id="IPR050598">
    <property type="entry name" value="AminoAcid_Transporter"/>
</dbReference>
<dbReference type="PIRSF" id="PIRSF006060">
    <property type="entry name" value="AA_transporter"/>
    <property type="match status" value="1"/>
</dbReference>
<sequence>MSSNTTNQDDRVFHDEGLTRKLGLSTAIAIGIGTTVGSGIFTSIGEIAGASGSALFIALSFLLGGLYQIPASMFYAEIYSAYPVSGGVYKTFELAGWRPLAFISGWLTFVASDPPGLSVMALSIASYLSYFTHHSPLVGKFIAVAFILLFMFIHIRSVEGGGKLLDIITTFKIIPFVILAGVAICFARGDLLAAPAAPGAPVGIAALIAGISATTWSYDGTSQVVVCAGEIKNPRKNMPIALILTVVIITVFYTVFATAMAGLLPVAELAAAEAPVSAAVSQIPGFGSLAGTLSAALAVVVVTGTLATSVFSQPRVQYQMARDGLWFPKFGEIHPKYKTPAFSIVVQCALAIFFIFASNISEILGYFTLTISLRSIIGYLVVFKYHKRDDYHPTYHMPCWRVLSIALAIMAFIMFLGTLSWAPKASWAFIAIALVTGYIGYRYFESHYGLKVKSETKQDFGDKE</sequence>
<feature type="transmembrane region" description="Helical" evidence="5">
    <location>
        <begin position="167"/>
        <end position="187"/>
    </location>
</feature>
<evidence type="ECO:0000256" key="5">
    <source>
        <dbReference type="SAM" id="Phobius"/>
    </source>
</evidence>
<dbReference type="PANTHER" id="PTHR11785">
    <property type="entry name" value="AMINO ACID TRANSPORTER"/>
    <property type="match status" value="1"/>
</dbReference>
<feature type="transmembrane region" description="Helical" evidence="5">
    <location>
        <begin position="22"/>
        <end position="42"/>
    </location>
</feature>
<feature type="transmembrane region" description="Helical" evidence="5">
    <location>
        <begin position="339"/>
        <end position="357"/>
    </location>
</feature>
<dbReference type="STRING" id="1297617.IB211_03170"/>
<dbReference type="Pfam" id="PF13520">
    <property type="entry name" value="AA_permease_2"/>
    <property type="match status" value="1"/>
</dbReference>
<dbReference type="KEGG" id="ibu:IB211_03170"/>
<evidence type="ECO:0000256" key="2">
    <source>
        <dbReference type="ARBA" id="ARBA00022692"/>
    </source>
</evidence>
<reference evidence="7" key="2">
    <citation type="submission" date="2015-04" db="EMBL/GenBank/DDBJ databases">
        <title>A butyrogenic pathway from the amino acid lysine in a human gut commensal.</title>
        <authorList>
            <person name="de Vos W.M."/>
            <person name="Bui N.T.P."/>
            <person name="Plugge C.M."/>
            <person name="Ritari J."/>
        </authorList>
    </citation>
    <scope>NUCLEOTIDE SEQUENCE [LARGE SCALE GENOMIC DNA]</scope>
    <source>
        <strain evidence="7">AF211</strain>
    </source>
</reference>
<evidence type="ECO:0000256" key="4">
    <source>
        <dbReference type="ARBA" id="ARBA00023136"/>
    </source>
</evidence>
<accession>A0A0S2W8A7</accession>
<feature type="transmembrane region" description="Helical" evidence="5">
    <location>
        <begin position="427"/>
        <end position="444"/>
    </location>
</feature>
<feature type="transmembrane region" description="Helical" evidence="5">
    <location>
        <begin position="96"/>
        <end position="125"/>
    </location>
</feature>